<dbReference type="InterPro" id="IPR050468">
    <property type="entry name" value="Cuticle_Struct_Prot"/>
</dbReference>
<dbReference type="GO" id="GO:0062129">
    <property type="term" value="C:chitin-based extracellular matrix"/>
    <property type="evidence" value="ECO:0007669"/>
    <property type="project" value="TreeGrafter"/>
</dbReference>
<dbReference type="PROSITE" id="PS51155">
    <property type="entry name" value="CHIT_BIND_RR_2"/>
    <property type="match status" value="1"/>
</dbReference>
<protein>
    <submittedName>
        <fullName evidence="4">Pupal cuticle protein</fullName>
    </submittedName>
</protein>
<gene>
    <name evidence="4" type="primary">Pcp_15</name>
    <name evidence="4" type="ORF">FJT64_027318</name>
</gene>
<evidence type="ECO:0000313" key="4">
    <source>
        <dbReference type="EMBL" id="KAF0300114.1"/>
    </source>
</evidence>
<dbReference type="AlphaFoldDB" id="A0A6A4W8L7"/>
<name>A0A6A4W8L7_AMPAM</name>
<evidence type="ECO:0000313" key="5">
    <source>
        <dbReference type="Proteomes" id="UP000440578"/>
    </source>
</evidence>
<sequence length="274" mass="29933">MVAVVAVCLQQALHDRKKRPPREEAPQVAETDQEADTLTYHVTDMSIPRKVAVENDTKVFNILALPNGPATDPHADRGEISGILSGAKEEDFRFGRVEFKSVGMEPRCQGGTAVAAQQTPELVVGCALSVTGRRPGQPILDEFADVFKEELGCYRGGEVGIDVDPDVQPRSFKPRTVIVLCLAAVACAQSDKEAQILNQEFQINEDGSYDAAYETSNGIQAIENGISYPGNEPESGNYVRTGSYSYEWEGVTYTVTWQADENGYFAEGDHIPKK</sequence>
<keyword evidence="1 2" id="KW-0193">Cuticle</keyword>
<dbReference type="OrthoDB" id="6379191at2759"/>
<organism evidence="4 5">
    <name type="scientific">Amphibalanus amphitrite</name>
    <name type="common">Striped barnacle</name>
    <name type="synonym">Balanus amphitrite</name>
    <dbReference type="NCBI Taxonomy" id="1232801"/>
    <lineage>
        <taxon>Eukaryota</taxon>
        <taxon>Metazoa</taxon>
        <taxon>Ecdysozoa</taxon>
        <taxon>Arthropoda</taxon>
        <taxon>Crustacea</taxon>
        <taxon>Multicrustacea</taxon>
        <taxon>Cirripedia</taxon>
        <taxon>Thoracica</taxon>
        <taxon>Thoracicalcarea</taxon>
        <taxon>Balanomorpha</taxon>
        <taxon>Balanoidea</taxon>
        <taxon>Balanidae</taxon>
        <taxon>Amphibalaninae</taxon>
        <taxon>Amphibalanus</taxon>
    </lineage>
</organism>
<proteinExistence type="predicted"/>
<feature type="region of interest" description="Disordered" evidence="3">
    <location>
        <begin position="14"/>
        <end position="37"/>
    </location>
</feature>
<evidence type="ECO:0000256" key="3">
    <source>
        <dbReference type="SAM" id="MobiDB-lite"/>
    </source>
</evidence>
<evidence type="ECO:0000256" key="2">
    <source>
        <dbReference type="PROSITE-ProRule" id="PRU00497"/>
    </source>
</evidence>
<evidence type="ECO:0000256" key="1">
    <source>
        <dbReference type="ARBA" id="ARBA00022460"/>
    </source>
</evidence>
<dbReference type="PANTHER" id="PTHR10380">
    <property type="entry name" value="CUTICLE PROTEIN"/>
    <property type="match status" value="1"/>
</dbReference>
<comment type="caution">
    <text evidence="4">The sequence shown here is derived from an EMBL/GenBank/DDBJ whole genome shotgun (WGS) entry which is preliminary data.</text>
</comment>
<accession>A0A6A4W8L7</accession>
<dbReference type="GO" id="GO:0008010">
    <property type="term" value="F:structural constituent of chitin-based larval cuticle"/>
    <property type="evidence" value="ECO:0007669"/>
    <property type="project" value="TreeGrafter"/>
</dbReference>
<dbReference type="Proteomes" id="UP000440578">
    <property type="component" value="Unassembled WGS sequence"/>
</dbReference>
<reference evidence="4 5" key="1">
    <citation type="submission" date="2019-07" db="EMBL/GenBank/DDBJ databases">
        <title>Draft genome assembly of a fouling barnacle, Amphibalanus amphitrite (Darwin, 1854): The first reference genome for Thecostraca.</title>
        <authorList>
            <person name="Kim W."/>
        </authorList>
    </citation>
    <scope>NUCLEOTIDE SEQUENCE [LARGE SCALE GENOMIC DNA]</scope>
    <source>
        <strain evidence="4">SNU_AA5</strain>
        <tissue evidence="4">Soma without cirri and trophi</tissue>
    </source>
</reference>
<dbReference type="InterPro" id="IPR000618">
    <property type="entry name" value="Insect_cuticle"/>
</dbReference>
<dbReference type="Pfam" id="PF00379">
    <property type="entry name" value="Chitin_bind_4"/>
    <property type="match status" value="1"/>
</dbReference>
<dbReference type="EMBL" id="VIIS01001291">
    <property type="protein sequence ID" value="KAF0300114.1"/>
    <property type="molecule type" value="Genomic_DNA"/>
</dbReference>
<dbReference type="PANTHER" id="PTHR10380:SF173">
    <property type="entry name" value="CUTICULAR PROTEIN 47EF, ISOFORM C-RELATED"/>
    <property type="match status" value="1"/>
</dbReference>
<keyword evidence="5" id="KW-1185">Reference proteome</keyword>